<gene>
    <name evidence="6" type="ORF">ACFO4N_07985</name>
</gene>
<evidence type="ECO:0000256" key="4">
    <source>
        <dbReference type="ARBA" id="ARBA00023163"/>
    </source>
</evidence>
<evidence type="ECO:0000256" key="2">
    <source>
        <dbReference type="ARBA" id="ARBA00023015"/>
    </source>
</evidence>
<dbReference type="SUPFAM" id="SSF46785">
    <property type="entry name" value="Winged helix' DNA-binding domain"/>
    <property type="match status" value="1"/>
</dbReference>
<reference evidence="7" key="1">
    <citation type="journal article" date="2019" name="Int. J. Syst. Evol. Microbiol.">
        <title>The Global Catalogue of Microorganisms (GCM) 10K type strain sequencing project: providing services to taxonomists for standard genome sequencing and annotation.</title>
        <authorList>
            <consortium name="The Broad Institute Genomics Platform"/>
            <consortium name="The Broad Institute Genome Sequencing Center for Infectious Disease"/>
            <person name="Wu L."/>
            <person name="Ma J."/>
        </authorList>
    </citation>
    <scope>NUCLEOTIDE SEQUENCE [LARGE SCALE GENOMIC DNA]</scope>
    <source>
        <strain evidence="7">CGMCC 1.16306</strain>
    </source>
</reference>
<organism evidence="6 7">
    <name type="scientific">Camelliibacillus cellulosilyticus</name>
    <dbReference type="NCBI Taxonomy" id="2174486"/>
    <lineage>
        <taxon>Bacteria</taxon>
        <taxon>Bacillati</taxon>
        <taxon>Bacillota</taxon>
        <taxon>Bacilli</taxon>
        <taxon>Bacillales</taxon>
        <taxon>Sporolactobacillaceae</taxon>
        <taxon>Camelliibacillus</taxon>
    </lineage>
</organism>
<evidence type="ECO:0000313" key="7">
    <source>
        <dbReference type="Proteomes" id="UP001596022"/>
    </source>
</evidence>
<dbReference type="Pfam" id="PF00126">
    <property type="entry name" value="HTH_1"/>
    <property type="match status" value="1"/>
</dbReference>
<dbReference type="PROSITE" id="PS50931">
    <property type="entry name" value="HTH_LYSR"/>
    <property type="match status" value="1"/>
</dbReference>
<dbReference type="CDD" id="cd05466">
    <property type="entry name" value="PBP2_LTTR_substrate"/>
    <property type="match status" value="1"/>
</dbReference>
<feature type="domain" description="HTH lysR-type" evidence="5">
    <location>
        <begin position="1"/>
        <end position="58"/>
    </location>
</feature>
<keyword evidence="4" id="KW-0804">Transcription</keyword>
<accession>A0ABV9GN37</accession>
<dbReference type="PANTHER" id="PTHR30126">
    <property type="entry name" value="HTH-TYPE TRANSCRIPTIONAL REGULATOR"/>
    <property type="match status" value="1"/>
</dbReference>
<sequence>MDLEQLQAFLTVARTKNFTRAAEELHVVQSTITARIKMLEQSVGKALFKRQTRHVDLTLAGELFLPFVEQALELMRDGVASARLQPDFKNRLVIGGLNSIWDSSLFSALQQFHQQHREIAIRVITDHSDRVIARVQNGTVDLGLVYLPPTASAIAVMPIKEESLRLVGTPNLVATIGSPSLRELFQYPFIHYNWGPPFEEWFAREVGSHNAAGFRIDHTGAFVRLLLQGEGVGFLLSSIADEYIEKGRLQDVAIKMANQVPKRTIYLIFKEKNRQLEKIKSFLDDFLTSLK</sequence>
<evidence type="ECO:0000256" key="1">
    <source>
        <dbReference type="ARBA" id="ARBA00009437"/>
    </source>
</evidence>
<dbReference type="Proteomes" id="UP001596022">
    <property type="component" value="Unassembled WGS sequence"/>
</dbReference>
<keyword evidence="7" id="KW-1185">Reference proteome</keyword>
<dbReference type="InterPro" id="IPR036388">
    <property type="entry name" value="WH-like_DNA-bd_sf"/>
</dbReference>
<dbReference type="Gene3D" id="1.10.10.10">
    <property type="entry name" value="Winged helix-like DNA-binding domain superfamily/Winged helix DNA-binding domain"/>
    <property type="match status" value="1"/>
</dbReference>
<dbReference type="PRINTS" id="PR00039">
    <property type="entry name" value="HTHLYSR"/>
</dbReference>
<name>A0ABV9GN37_9BACL</name>
<dbReference type="InterPro" id="IPR005119">
    <property type="entry name" value="LysR_subst-bd"/>
</dbReference>
<dbReference type="Gene3D" id="3.40.190.10">
    <property type="entry name" value="Periplasmic binding protein-like II"/>
    <property type="match status" value="2"/>
</dbReference>
<keyword evidence="2" id="KW-0805">Transcription regulation</keyword>
<proteinExistence type="inferred from homology"/>
<dbReference type="EMBL" id="JBHSFW010000002">
    <property type="protein sequence ID" value="MFC4618675.1"/>
    <property type="molecule type" value="Genomic_DNA"/>
</dbReference>
<dbReference type="Pfam" id="PF03466">
    <property type="entry name" value="LysR_substrate"/>
    <property type="match status" value="1"/>
</dbReference>
<dbReference type="PANTHER" id="PTHR30126:SF40">
    <property type="entry name" value="HTH-TYPE TRANSCRIPTIONAL REGULATOR GLTR"/>
    <property type="match status" value="1"/>
</dbReference>
<comment type="similarity">
    <text evidence="1">Belongs to the LysR transcriptional regulatory family.</text>
</comment>
<protein>
    <submittedName>
        <fullName evidence="6">LysR family transcriptional regulator</fullName>
    </submittedName>
</protein>
<evidence type="ECO:0000313" key="6">
    <source>
        <dbReference type="EMBL" id="MFC4618675.1"/>
    </source>
</evidence>
<comment type="caution">
    <text evidence="6">The sequence shown here is derived from an EMBL/GenBank/DDBJ whole genome shotgun (WGS) entry which is preliminary data.</text>
</comment>
<keyword evidence="3" id="KW-0238">DNA-binding</keyword>
<dbReference type="SUPFAM" id="SSF53850">
    <property type="entry name" value="Periplasmic binding protein-like II"/>
    <property type="match status" value="1"/>
</dbReference>
<evidence type="ECO:0000256" key="3">
    <source>
        <dbReference type="ARBA" id="ARBA00023125"/>
    </source>
</evidence>
<dbReference type="InterPro" id="IPR036390">
    <property type="entry name" value="WH_DNA-bd_sf"/>
</dbReference>
<evidence type="ECO:0000259" key="5">
    <source>
        <dbReference type="PROSITE" id="PS50931"/>
    </source>
</evidence>
<dbReference type="InterPro" id="IPR000847">
    <property type="entry name" value="LysR_HTH_N"/>
</dbReference>
<dbReference type="RefSeq" id="WP_376845720.1">
    <property type="nucleotide sequence ID" value="NZ_JBHSFW010000002.1"/>
</dbReference>